<feature type="non-terminal residue" evidence="2">
    <location>
        <position position="1"/>
    </location>
</feature>
<protein>
    <recommendedName>
        <fullName evidence="4">Heparan-alpha-glucosaminide N-acetyltransferase</fullName>
    </recommendedName>
</protein>
<keyword evidence="3" id="KW-1185">Reference proteome</keyword>
<dbReference type="AlphaFoldDB" id="A0AAV2SE03"/>
<feature type="transmembrane region" description="Helical" evidence="1">
    <location>
        <begin position="24"/>
        <end position="41"/>
    </location>
</feature>
<keyword evidence="1" id="KW-0812">Transmembrane</keyword>
<keyword evidence="1" id="KW-0472">Membrane</keyword>
<dbReference type="EMBL" id="CAXKWB010059726">
    <property type="protein sequence ID" value="CAL4182162.1"/>
    <property type="molecule type" value="Genomic_DNA"/>
</dbReference>
<sequence length="151" mass="17525">VQMGVACGRIILTYQSHGSRVRRWIIWASATGVLGAFLCGFEKEGGWIPINKNLWSLSFVLVMSSFAFILLILLYKVIDEWNWWSGYPFRYAGMNSILLYVGHEMCNGLFPWFWSPVGDYHLNHLIMNAWGTSLWICTAYLCHRNKFYLSI</sequence>
<keyword evidence="1" id="KW-1133">Transmembrane helix</keyword>
<evidence type="ECO:0000256" key="1">
    <source>
        <dbReference type="SAM" id="Phobius"/>
    </source>
</evidence>
<accession>A0AAV2SE03</accession>
<comment type="caution">
    <text evidence="2">The sequence shown here is derived from an EMBL/GenBank/DDBJ whole genome shotgun (WGS) entry which is preliminary data.</text>
</comment>
<reference evidence="2 3" key="1">
    <citation type="submission" date="2024-05" db="EMBL/GenBank/DDBJ databases">
        <authorList>
            <person name="Wallberg A."/>
        </authorList>
    </citation>
    <scope>NUCLEOTIDE SEQUENCE [LARGE SCALE GENOMIC DNA]</scope>
</reference>
<feature type="transmembrane region" description="Helical" evidence="1">
    <location>
        <begin position="53"/>
        <end position="75"/>
    </location>
</feature>
<dbReference type="Proteomes" id="UP001497623">
    <property type="component" value="Unassembled WGS sequence"/>
</dbReference>
<feature type="transmembrane region" description="Helical" evidence="1">
    <location>
        <begin position="122"/>
        <end position="142"/>
    </location>
</feature>
<evidence type="ECO:0008006" key="4">
    <source>
        <dbReference type="Google" id="ProtNLM"/>
    </source>
</evidence>
<proteinExistence type="predicted"/>
<name>A0AAV2SE03_MEGNR</name>
<evidence type="ECO:0000313" key="3">
    <source>
        <dbReference type="Proteomes" id="UP001497623"/>
    </source>
</evidence>
<evidence type="ECO:0000313" key="2">
    <source>
        <dbReference type="EMBL" id="CAL4182162.1"/>
    </source>
</evidence>
<gene>
    <name evidence="2" type="ORF">MNOR_LOCUS35528</name>
</gene>
<dbReference type="PANTHER" id="PTHR31061">
    <property type="entry name" value="LD22376P"/>
    <property type="match status" value="1"/>
</dbReference>
<organism evidence="2 3">
    <name type="scientific">Meganyctiphanes norvegica</name>
    <name type="common">Northern krill</name>
    <name type="synonym">Thysanopoda norvegica</name>
    <dbReference type="NCBI Taxonomy" id="48144"/>
    <lineage>
        <taxon>Eukaryota</taxon>
        <taxon>Metazoa</taxon>
        <taxon>Ecdysozoa</taxon>
        <taxon>Arthropoda</taxon>
        <taxon>Crustacea</taxon>
        <taxon>Multicrustacea</taxon>
        <taxon>Malacostraca</taxon>
        <taxon>Eumalacostraca</taxon>
        <taxon>Eucarida</taxon>
        <taxon>Euphausiacea</taxon>
        <taxon>Euphausiidae</taxon>
        <taxon>Meganyctiphanes</taxon>
    </lineage>
</organism>
<dbReference type="PANTHER" id="PTHR31061:SF24">
    <property type="entry name" value="LD22376P"/>
    <property type="match status" value="1"/>
</dbReference>